<comment type="caution">
    <text evidence="2">The sequence shown here is derived from an EMBL/GenBank/DDBJ whole genome shotgun (WGS) entry which is preliminary data.</text>
</comment>
<proteinExistence type="predicted"/>
<organism evidence="2 3">
    <name type="scientific">Crocosphaera chwakensis CCY0110</name>
    <dbReference type="NCBI Taxonomy" id="391612"/>
    <lineage>
        <taxon>Bacteria</taxon>
        <taxon>Bacillati</taxon>
        <taxon>Cyanobacteriota</taxon>
        <taxon>Cyanophyceae</taxon>
        <taxon>Oscillatoriophycideae</taxon>
        <taxon>Chroococcales</taxon>
        <taxon>Aphanothecaceae</taxon>
        <taxon>Crocosphaera</taxon>
        <taxon>Crocosphaera chwakensis</taxon>
    </lineage>
</organism>
<dbReference type="AlphaFoldDB" id="A3IT32"/>
<dbReference type="Pfam" id="PF21828">
    <property type="entry name" value="DUF6888"/>
    <property type="match status" value="1"/>
</dbReference>
<dbReference type="Proteomes" id="UP000003781">
    <property type="component" value="Unassembled WGS sequence"/>
</dbReference>
<evidence type="ECO:0000313" key="2">
    <source>
        <dbReference type="EMBL" id="EAZ90336.1"/>
    </source>
</evidence>
<gene>
    <name evidence="2" type="ORF">CY0110_04698</name>
</gene>
<accession>A3IT32</accession>
<dbReference type="EMBL" id="AAXW01000026">
    <property type="protein sequence ID" value="EAZ90336.1"/>
    <property type="molecule type" value="Genomic_DNA"/>
</dbReference>
<dbReference type="InterPro" id="IPR054181">
    <property type="entry name" value="DUF6888"/>
</dbReference>
<name>A3IT32_9CHRO</name>
<reference evidence="2 3" key="1">
    <citation type="submission" date="2007-03" db="EMBL/GenBank/DDBJ databases">
        <authorList>
            <person name="Stal L."/>
            <person name="Ferriera S."/>
            <person name="Johnson J."/>
            <person name="Kravitz S."/>
            <person name="Beeson K."/>
            <person name="Sutton G."/>
            <person name="Rogers Y.-H."/>
            <person name="Friedman R."/>
            <person name="Frazier M."/>
            <person name="Venter J.C."/>
        </authorList>
    </citation>
    <scope>NUCLEOTIDE SEQUENCE [LARGE SCALE GENOMIC DNA]</scope>
    <source>
        <strain evidence="2 3">CCY0110</strain>
    </source>
</reference>
<evidence type="ECO:0000259" key="1">
    <source>
        <dbReference type="Pfam" id="PF21828"/>
    </source>
</evidence>
<feature type="domain" description="DUF6888" evidence="1">
    <location>
        <begin position="1"/>
        <end position="36"/>
    </location>
</feature>
<protein>
    <recommendedName>
        <fullName evidence="1">DUF6888 domain-containing protein</fullName>
    </recommendedName>
</protein>
<sequence>MYLPVYLIRIDERTKNIFFLSGDEHEIVIFSNGNWRYV</sequence>
<evidence type="ECO:0000313" key="3">
    <source>
        <dbReference type="Proteomes" id="UP000003781"/>
    </source>
</evidence>
<keyword evidence="3" id="KW-1185">Reference proteome</keyword>